<dbReference type="UniPathway" id="UPA00664"/>
<evidence type="ECO:0000256" key="2">
    <source>
        <dbReference type="ARBA" id="ARBA00022475"/>
    </source>
</evidence>
<keyword evidence="8" id="KW-0449">Lipoprotein</keyword>
<comment type="subcellular location">
    <subcellularLocation>
        <location evidence="7">Cell membrane</location>
        <topology evidence="7">Multi-pass membrane protein</topology>
    </subcellularLocation>
</comment>
<dbReference type="GO" id="GO:0005886">
    <property type="term" value="C:plasma membrane"/>
    <property type="evidence" value="ECO:0007669"/>
    <property type="project" value="UniProtKB-SubCell"/>
</dbReference>
<evidence type="ECO:0000256" key="4">
    <source>
        <dbReference type="ARBA" id="ARBA00022692"/>
    </source>
</evidence>
<dbReference type="InterPro" id="IPR001640">
    <property type="entry name" value="Lgt"/>
</dbReference>
<proteinExistence type="inferred from homology"/>
<comment type="catalytic activity">
    <reaction evidence="7">
        <text>L-cysteinyl-[prolipoprotein] + a 1,2-diacyl-sn-glycero-3-phospho-(1'-sn-glycerol) = an S-1,2-diacyl-sn-glyceryl-L-cysteinyl-[prolipoprotein] + sn-glycerol 1-phosphate + H(+)</text>
        <dbReference type="Rhea" id="RHEA:56712"/>
        <dbReference type="Rhea" id="RHEA-COMP:14679"/>
        <dbReference type="Rhea" id="RHEA-COMP:14680"/>
        <dbReference type="ChEBI" id="CHEBI:15378"/>
        <dbReference type="ChEBI" id="CHEBI:29950"/>
        <dbReference type="ChEBI" id="CHEBI:57685"/>
        <dbReference type="ChEBI" id="CHEBI:64716"/>
        <dbReference type="ChEBI" id="CHEBI:140658"/>
        <dbReference type="EC" id="2.5.1.145"/>
    </reaction>
</comment>
<evidence type="ECO:0000313" key="8">
    <source>
        <dbReference type="EMBL" id="SHI63202.1"/>
    </source>
</evidence>
<feature type="binding site" evidence="7">
    <location>
        <position position="130"/>
    </location>
    <ligand>
        <name>a 1,2-diacyl-sn-glycero-3-phospho-(1'-sn-glycerol)</name>
        <dbReference type="ChEBI" id="CHEBI:64716"/>
    </ligand>
</feature>
<dbReference type="AlphaFoldDB" id="A0A1M6CQA8"/>
<comment type="pathway">
    <text evidence="7">Protein modification; lipoprotein biosynthesis (diacylglyceryl transfer).</text>
</comment>
<dbReference type="RefSeq" id="WP_073472155.1">
    <property type="nucleotide sequence ID" value="NZ_FQZU01000001.1"/>
</dbReference>
<dbReference type="STRING" id="1121393.SAMN02745216_00299"/>
<dbReference type="Pfam" id="PF01790">
    <property type="entry name" value="LGT"/>
    <property type="match status" value="1"/>
</dbReference>
<evidence type="ECO:0000256" key="3">
    <source>
        <dbReference type="ARBA" id="ARBA00022679"/>
    </source>
</evidence>
<evidence type="ECO:0000256" key="1">
    <source>
        <dbReference type="ARBA" id="ARBA00007150"/>
    </source>
</evidence>
<feature type="transmembrane region" description="Helical" evidence="7">
    <location>
        <begin position="198"/>
        <end position="216"/>
    </location>
</feature>
<evidence type="ECO:0000256" key="7">
    <source>
        <dbReference type="HAMAP-Rule" id="MF_01147"/>
    </source>
</evidence>
<comment type="similarity">
    <text evidence="1 7">Belongs to the Lgt family.</text>
</comment>
<dbReference type="Proteomes" id="UP000183994">
    <property type="component" value="Unassembled WGS sequence"/>
</dbReference>
<dbReference type="EC" id="2.5.1.145" evidence="7"/>
<dbReference type="GO" id="GO:0042158">
    <property type="term" value="P:lipoprotein biosynthetic process"/>
    <property type="evidence" value="ECO:0007669"/>
    <property type="project" value="UniProtKB-UniRule"/>
</dbReference>
<sequence>MHPVLIQIGPLTLHSYGFMIAVGFLLGMFLASREARLQNEYPERIMDLCFYLVLVGALASRVPYVIFNWHEFAGNPVDIIKIWKGGLVFYGGFIGALGVFAFFVKKYSMDAWKTIDILAPSVALGHAFGRIGCFCAGCCYGRPTDLPWAVTFTNQQCLAPLNIPLHPTQLYSSLGLFCIFALLFFIVRPRKTFHGQVFWTYILVYAIFRFCIEFLRGDDRGAYFLGLLSPSQTAAVVLVVLAVVFLLKLRKRKIA</sequence>
<keyword evidence="4 7" id="KW-0812">Transmembrane</keyword>
<keyword evidence="5 7" id="KW-1133">Transmembrane helix</keyword>
<keyword evidence="2 7" id="KW-1003">Cell membrane</keyword>
<dbReference type="NCBIfam" id="TIGR00544">
    <property type="entry name" value="lgt"/>
    <property type="match status" value="1"/>
</dbReference>
<keyword evidence="9" id="KW-1185">Reference proteome</keyword>
<evidence type="ECO:0000256" key="5">
    <source>
        <dbReference type="ARBA" id="ARBA00022989"/>
    </source>
</evidence>
<evidence type="ECO:0000256" key="6">
    <source>
        <dbReference type="ARBA" id="ARBA00023136"/>
    </source>
</evidence>
<accession>A0A1M6CQA8</accession>
<dbReference type="PANTHER" id="PTHR30589">
    <property type="entry name" value="PROLIPOPROTEIN DIACYLGLYCERYL TRANSFERASE"/>
    <property type="match status" value="1"/>
</dbReference>
<protein>
    <recommendedName>
        <fullName evidence="7">Phosphatidylglycerol--prolipoprotein diacylglyceryl transferase</fullName>
        <ecNumber evidence="7">2.5.1.145</ecNumber>
    </recommendedName>
</protein>
<dbReference type="EMBL" id="FQZU01000001">
    <property type="protein sequence ID" value="SHI63202.1"/>
    <property type="molecule type" value="Genomic_DNA"/>
</dbReference>
<comment type="function">
    <text evidence="7">Catalyzes the transfer of the diacylglyceryl group from phosphatidylglycerol to the sulfhydryl group of the N-terminal cysteine of a prolipoprotein, the first step in the formation of mature lipoproteins.</text>
</comment>
<feature type="transmembrane region" description="Helical" evidence="7">
    <location>
        <begin position="168"/>
        <end position="186"/>
    </location>
</feature>
<dbReference type="OrthoDB" id="871140at2"/>
<reference evidence="9" key="1">
    <citation type="submission" date="2016-11" db="EMBL/GenBank/DDBJ databases">
        <authorList>
            <person name="Varghese N."/>
            <person name="Submissions S."/>
        </authorList>
    </citation>
    <scope>NUCLEOTIDE SEQUENCE [LARGE SCALE GENOMIC DNA]</scope>
    <source>
        <strain evidence="9">DSM 16219</strain>
    </source>
</reference>
<name>A0A1M6CQA8_9BACT</name>
<evidence type="ECO:0000313" key="9">
    <source>
        <dbReference type="Proteomes" id="UP000183994"/>
    </source>
</evidence>
<dbReference type="HAMAP" id="MF_01147">
    <property type="entry name" value="Lgt"/>
    <property type="match status" value="1"/>
</dbReference>
<organism evidence="8 9">
    <name type="scientific">Desulfatibacillum alkenivorans DSM 16219</name>
    <dbReference type="NCBI Taxonomy" id="1121393"/>
    <lineage>
        <taxon>Bacteria</taxon>
        <taxon>Pseudomonadati</taxon>
        <taxon>Thermodesulfobacteriota</taxon>
        <taxon>Desulfobacteria</taxon>
        <taxon>Desulfobacterales</taxon>
        <taxon>Desulfatibacillaceae</taxon>
        <taxon>Desulfatibacillum</taxon>
    </lineage>
</organism>
<dbReference type="PANTHER" id="PTHR30589:SF0">
    <property type="entry name" value="PHOSPHATIDYLGLYCEROL--PROLIPOPROTEIN DIACYLGLYCERYL TRANSFERASE"/>
    <property type="match status" value="1"/>
</dbReference>
<keyword evidence="6 7" id="KW-0472">Membrane</keyword>
<feature type="transmembrane region" description="Helical" evidence="7">
    <location>
        <begin position="87"/>
        <end position="105"/>
    </location>
</feature>
<keyword evidence="3 7" id="KW-0808">Transferase</keyword>
<feature type="transmembrane region" description="Helical" evidence="7">
    <location>
        <begin position="45"/>
        <end position="67"/>
    </location>
</feature>
<dbReference type="GO" id="GO:0008961">
    <property type="term" value="F:phosphatidylglycerol-prolipoprotein diacylglyceryl transferase activity"/>
    <property type="evidence" value="ECO:0007669"/>
    <property type="project" value="UniProtKB-UniRule"/>
</dbReference>
<feature type="transmembrane region" description="Helical" evidence="7">
    <location>
        <begin position="13"/>
        <end position="33"/>
    </location>
</feature>
<feature type="transmembrane region" description="Helical" evidence="7">
    <location>
        <begin position="222"/>
        <end position="247"/>
    </location>
</feature>
<gene>
    <name evidence="7" type="primary">lgt</name>
    <name evidence="8" type="ORF">SAMN02745216_00299</name>
</gene>